<evidence type="ECO:0000313" key="3">
    <source>
        <dbReference type="Proteomes" id="UP001254257"/>
    </source>
</evidence>
<dbReference type="InterPro" id="IPR026968">
    <property type="entry name" value="PcaD/CatD"/>
</dbReference>
<dbReference type="PRINTS" id="PR00111">
    <property type="entry name" value="ABHYDROLASE"/>
</dbReference>
<dbReference type="GO" id="GO:0047570">
    <property type="term" value="F:3-oxoadipate enol-lactonase activity"/>
    <property type="evidence" value="ECO:0007669"/>
    <property type="project" value="UniProtKB-EC"/>
</dbReference>
<reference evidence="2 3" key="1">
    <citation type="submission" date="2023-09" db="EMBL/GenBank/DDBJ databases">
        <title>Whole genome shotgun sequencing (WGS) of Bosea sp. ZW T0_25, isolated from stored onions (Allium cepa).</title>
        <authorList>
            <person name="Stoll D.A."/>
            <person name="Huch M."/>
        </authorList>
    </citation>
    <scope>NUCLEOTIDE SEQUENCE [LARGE SCALE GENOMIC DNA]</scope>
    <source>
        <strain evidence="2 3">ZW T0_25</strain>
    </source>
</reference>
<comment type="caution">
    <text evidence="2">The sequence shown here is derived from an EMBL/GenBank/DDBJ whole genome shotgun (WGS) entry which is preliminary data.</text>
</comment>
<proteinExistence type="predicted"/>
<evidence type="ECO:0000313" key="2">
    <source>
        <dbReference type="EMBL" id="MDU0338519.1"/>
    </source>
</evidence>
<dbReference type="InterPro" id="IPR000073">
    <property type="entry name" value="AB_hydrolase_1"/>
</dbReference>
<dbReference type="Gene3D" id="3.40.50.1820">
    <property type="entry name" value="alpha/beta hydrolase"/>
    <property type="match status" value="1"/>
</dbReference>
<dbReference type="EC" id="3.1.1.24" evidence="2"/>
<dbReference type="InterPro" id="IPR029058">
    <property type="entry name" value="AB_hydrolase_fold"/>
</dbReference>
<dbReference type="PANTHER" id="PTHR43433:SF5">
    <property type="entry name" value="AB HYDROLASE-1 DOMAIN-CONTAINING PROTEIN"/>
    <property type="match status" value="1"/>
</dbReference>
<dbReference type="RefSeq" id="WP_316016467.1">
    <property type="nucleotide sequence ID" value="NZ_JAWDID010000002.1"/>
</dbReference>
<dbReference type="EMBL" id="JAWDID010000002">
    <property type="protein sequence ID" value="MDU0338519.1"/>
    <property type="molecule type" value="Genomic_DNA"/>
</dbReference>
<dbReference type="NCBIfam" id="TIGR02427">
    <property type="entry name" value="protocat_pcaD"/>
    <property type="match status" value="1"/>
</dbReference>
<dbReference type="InterPro" id="IPR050471">
    <property type="entry name" value="AB_hydrolase"/>
</dbReference>
<dbReference type="Pfam" id="PF00561">
    <property type="entry name" value="Abhydrolase_1"/>
    <property type="match status" value="1"/>
</dbReference>
<keyword evidence="2" id="KW-0378">Hydrolase</keyword>
<protein>
    <submittedName>
        <fullName evidence="2">3-oxoadipate enol-lactonase</fullName>
        <ecNumber evidence="2">3.1.1.24</ecNumber>
    </submittedName>
</protein>
<dbReference type="SUPFAM" id="SSF53474">
    <property type="entry name" value="alpha/beta-Hydrolases"/>
    <property type="match status" value="1"/>
</dbReference>
<dbReference type="PANTHER" id="PTHR43433">
    <property type="entry name" value="HYDROLASE, ALPHA/BETA FOLD FAMILY PROTEIN"/>
    <property type="match status" value="1"/>
</dbReference>
<evidence type="ECO:0000259" key="1">
    <source>
        <dbReference type="Pfam" id="PF00561"/>
    </source>
</evidence>
<accession>A0ABU3S164</accession>
<sequence length="269" mass="29070">MPYVEAGTGVRLFYTVTGPGSAPEIVFSNSLGTTHRMWDAVVGELSAEYRCVRYDTRGHGGSSRGSEPFEIADLADDLAALLDHLDLEPVHLAGLSLGGMTGQAFAMRHPARLAGLTLMATAACMPTREAWEERAALVRREGTQAILAGTMQRWFTTGFQNSRSDVAGKVAEEFRTIDRDGYAACCEAIGRMDLRPLLHRIDTPTTVIAGREDPATPVEMAQALHTGIAGSRLVVLSPAAHLLAVEQPERVVAELRRDLTASFHQEAQS</sequence>
<feature type="domain" description="AB hydrolase-1" evidence="1">
    <location>
        <begin position="25"/>
        <end position="246"/>
    </location>
</feature>
<organism evidence="2 3">
    <name type="scientific">Bosea rubneri</name>
    <dbReference type="NCBI Taxonomy" id="3075434"/>
    <lineage>
        <taxon>Bacteria</taxon>
        <taxon>Pseudomonadati</taxon>
        <taxon>Pseudomonadota</taxon>
        <taxon>Alphaproteobacteria</taxon>
        <taxon>Hyphomicrobiales</taxon>
        <taxon>Boseaceae</taxon>
        <taxon>Bosea</taxon>
    </lineage>
</organism>
<keyword evidence="3" id="KW-1185">Reference proteome</keyword>
<dbReference type="Proteomes" id="UP001254257">
    <property type="component" value="Unassembled WGS sequence"/>
</dbReference>
<name>A0ABU3S164_9HYPH</name>
<gene>
    <name evidence="2" type="primary">pcaD</name>
    <name evidence="2" type="ORF">RKE40_01425</name>
</gene>